<dbReference type="Proteomes" id="UP000509579">
    <property type="component" value="Plasmid unnamed1"/>
</dbReference>
<proteinExistence type="predicted"/>
<dbReference type="EMBL" id="CP054841">
    <property type="protein sequence ID" value="QKV55620.1"/>
    <property type="molecule type" value="Genomic_DNA"/>
</dbReference>
<dbReference type="RefSeq" id="WP_175506406.1">
    <property type="nucleotide sequence ID" value="NZ_CP054841.1"/>
</dbReference>
<protein>
    <submittedName>
        <fullName evidence="2">Uncharacterized protein</fullName>
    </submittedName>
</protein>
<gene>
    <name evidence="2" type="ORF">HUK68_22200</name>
</gene>
<sequence>MRPLSTSVAFSSLVPPVHADSADTAAGEVEASAGGALPASVGQTHTGIGALSGRQVAVGPGEQRGRAQGAMAAISQLLSGLANALRALVMSPVMLARNLGAYVMRSAAPAPAITPFDLQAHGEVIGRFNEDVLRLHGELLNDPVRSKADPVPPPPSDASLSEGTANRSEKEPPPLGLHVRAFNDWRRNPGVVIAEKTYGGDAAPDTLKDAGEKLMELCGGNAATAEWISRFANQQMGAPLIQMFAQLPLGRDGSPFPLSGGQLRHEISKQEDGSVQVEMLYDWSPAKMPSMYLEPDASFKVDPQSRVTARCTLRFEPPADPTTLEMPKASLSKPLALLAEIGWPGH</sequence>
<dbReference type="AlphaFoldDB" id="A0A6N1XCJ2"/>
<evidence type="ECO:0000313" key="2">
    <source>
        <dbReference type="EMBL" id="QKV55620.1"/>
    </source>
</evidence>
<keyword evidence="3" id="KW-1185">Reference proteome</keyword>
<evidence type="ECO:0000256" key="1">
    <source>
        <dbReference type="SAM" id="MobiDB-lite"/>
    </source>
</evidence>
<geneLocation type="plasmid" evidence="2 3">
    <name>unnamed1</name>
</geneLocation>
<accession>A0A6N1XCJ2</accession>
<keyword evidence="2" id="KW-0614">Plasmid</keyword>
<feature type="region of interest" description="Disordered" evidence="1">
    <location>
        <begin position="143"/>
        <end position="175"/>
    </location>
</feature>
<dbReference type="KEGG" id="aant:HUK68_22200"/>
<name>A0A6N1XCJ2_9BURK</name>
<reference evidence="2 3" key="1">
    <citation type="submission" date="2020-06" db="EMBL/GenBank/DDBJ databases">
        <title>Acidovorax antarctica sp. nov., isolated from Corinth ice sheet soil, Antarctic Fields Peninsula.</title>
        <authorList>
            <person name="Xu Q."/>
            <person name="Peng F."/>
        </authorList>
    </citation>
    <scope>NUCLEOTIDE SEQUENCE [LARGE SCALE GENOMIC DNA]</scope>
    <source>
        <strain evidence="2 3">16-35-5</strain>
        <plasmid evidence="2 3">unnamed1</plasmid>
    </source>
</reference>
<organism evidence="2 3">
    <name type="scientific">Comamonas antarctica</name>
    <dbReference type="NCBI Taxonomy" id="2743470"/>
    <lineage>
        <taxon>Bacteria</taxon>
        <taxon>Pseudomonadati</taxon>
        <taxon>Pseudomonadota</taxon>
        <taxon>Betaproteobacteria</taxon>
        <taxon>Burkholderiales</taxon>
        <taxon>Comamonadaceae</taxon>
        <taxon>Comamonas</taxon>
    </lineage>
</organism>
<evidence type="ECO:0000313" key="3">
    <source>
        <dbReference type="Proteomes" id="UP000509579"/>
    </source>
</evidence>